<gene>
    <name evidence="2" type="ORF">EXIGLDRAFT_832089</name>
</gene>
<organism evidence="2 3">
    <name type="scientific">Exidia glandulosa HHB12029</name>
    <dbReference type="NCBI Taxonomy" id="1314781"/>
    <lineage>
        <taxon>Eukaryota</taxon>
        <taxon>Fungi</taxon>
        <taxon>Dikarya</taxon>
        <taxon>Basidiomycota</taxon>
        <taxon>Agaricomycotina</taxon>
        <taxon>Agaricomycetes</taxon>
        <taxon>Auriculariales</taxon>
        <taxon>Exidiaceae</taxon>
        <taxon>Exidia</taxon>
    </lineage>
</organism>
<sequence>MNIPPTHNDRAPTNFALPLYDHTATWYSGRRSDSDNAFSPPMFPGFEMEGQRDLYFGEARPGPTHASGTYSGGASMLSGAGAMQLAPTRESPFYGQTDHPDYTVNASYVDEAGAANGTQDLDDFLALLASADQSMVNSVPSSRMTPETSTRVGQYIASHAQSYQPPTEEMPAGNPHAYAASSIPSFNTPVSIVGPSVEDTTPFSAYLQNYQRPVYPALPNSYHGIWDDQLNIPAYSGTAPPSMLAGAGVASRPVHESNHPGYSHSPSGRWRERATVPAGTYTPPHVPQLDWNPANFDATSLASAPFSVMSTAPLGNREMNEGRQALGPRVPSSTRQSVGVERTRRARPAQSSAPYPIPVRNDGCDAQVGDPGPSTVARASPSYGGFSSACVCRG</sequence>
<protein>
    <submittedName>
        <fullName evidence="2">Uncharacterized protein</fullName>
    </submittedName>
</protein>
<dbReference type="Proteomes" id="UP000077266">
    <property type="component" value="Unassembled WGS sequence"/>
</dbReference>
<evidence type="ECO:0000313" key="3">
    <source>
        <dbReference type="Proteomes" id="UP000077266"/>
    </source>
</evidence>
<keyword evidence="3" id="KW-1185">Reference proteome</keyword>
<evidence type="ECO:0000313" key="2">
    <source>
        <dbReference type="EMBL" id="KZV98705.1"/>
    </source>
</evidence>
<feature type="region of interest" description="Disordered" evidence="1">
    <location>
        <begin position="322"/>
        <end position="362"/>
    </location>
</feature>
<proteinExistence type="predicted"/>
<reference evidence="2 3" key="1">
    <citation type="journal article" date="2016" name="Mol. Biol. Evol.">
        <title>Comparative Genomics of Early-Diverging Mushroom-Forming Fungi Provides Insights into the Origins of Lignocellulose Decay Capabilities.</title>
        <authorList>
            <person name="Nagy L.G."/>
            <person name="Riley R."/>
            <person name="Tritt A."/>
            <person name="Adam C."/>
            <person name="Daum C."/>
            <person name="Floudas D."/>
            <person name="Sun H."/>
            <person name="Yadav J.S."/>
            <person name="Pangilinan J."/>
            <person name="Larsson K.H."/>
            <person name="Matsuura K."/>
            <person name="Barry K."/>
            <person name="Labutti K."/>
            <person name="Kuo R."/>
            <person name="Ohm R.A."/>
            <person name="Bhattacharya S.S."/>
            <person name="Shirouzu T."/>
            <person name="Yoshinaga Y."/>
            <person name="Martin F.M."/>
            <person name="Grigoriev I.V."/>
            <person name="Hibbett D.S."/>
        </authorList>
    </citation>
    <scope>NUCLEOTIDE SEQUENCE [LARGE SCALE GENOMIC DNA]</scope>
    <source>
        <strain evidence="2 3">HHB12029</strain>
    </source>
</reference>
<dbReference type="EMBL" id="KV425916">
    <property type="protein sequence ID" value="KZV98705.1"/>
    <property type="molecule type" value="Genomic_DNA"/>
</dbReference>
<dbReference type="InParanoid" id="A0A165M379"/>
<feature type="region of interest" description="Disordered" evidence="1">
    <location>
        <begin position="244"/>
        <end position="270"/>
    </location>
</feature>
<evidence type="ECO:0000256" key="1">
    <source>
        <dbReference type="SAM" id="MobiDB-lite"/>
    </source>
</evidence>
<name>A0A165M379_EXIGL</name>
<accession>A0A165M379</accession>
<dbReference type="AlphaFoldDB" id="A0A165M379"/>